<keyword evidence="7" id="KW-0547">Nucleotide-binding</keyword>
<feature type="transmembrane region" description="Helical" evidence="13">
    <location>
        <begin position="109"/>
        <end position="132"/>
    </location>
</feature>
<evidence type="ECO:0000256" key="5">
    <source>
        <dbReference type="ARBA" id="ARBA00022692"/>
    </source>
</evidence>
<feature type="transmembrane region" description="Helical" evidence="13">
    <location>
        <begin position="956"/>
        <end position="975"/>
    </location>
</feature>
<dbReference type="CDD" id="cd18580">
    <property type="entry name" value="ABC_6TM_ABCC_D2"/>
    <property type="match status" value="1"/>
</dbReference>
<comment type="subcellular location">
    <subcellularLocation>
        <location evidence="1">Membrane</location>
        <topology evidence="1">Multi-pass membrane protein</topology>
    </subcellularLocation>
</comment>
<sequence length="1461" mass="164896">MDIPSVIVNSLFVFVFSMWVLLHLCRREVESESIQSRNGVFREFKWVINITVFCNVVISFLLSGFVAFEYWNHRIVCWESVISALTWILAAAIAFYWRKVMYLEGKNWPLVLTLWWGFSCFYGLCASIIYLLTRLKSMEFPHFLPKATIVDFVSFTLSFIICCTALTVNYSKRHNDLEKSLLQKDNDCSSEDGGGFISPGLWSRITFQWLNPLFKRGRNQKLELVHIPCVPQSETAEYASSLLEESLQRKKVECSSLPNAIFLATWKSLVLTAIFAGFNTLASFMGPLLITHFVNYLLGKSDDSSNRDGLILAFFFFFAKTMESLAQRQWYFGTHRAGIQVRAALTVMIYKKSISINAAGPSNGKIINLINVDVERIGDFSWYIHKIWLLPVQIALALVILYRNLGAAPSITALLATIFIMVSNTPLANVQESLHSKIMDAKDSRIKLTSETLKNMRVLKLHSWEQTFLKKVLKLREVERSWLKRYLYTCSVIAFLFWVSPTLVSVFTFGACVMMKVPLTAGTVLSAIATFRILQEPIYNLPELISMIAQTKVSLDRIQEFIREEDQRKRIYYPPSNPSDVAIEMEVGEYSWEASDQNFKKPTIKVAEKMQIPKGYKVAVCGSVGSGKSSLLCSILGEIPQVSGTQMKVHGSKAYVPQSAWIQSGTVRENVLFGKEIDKHFYEDVLEACALNQDIKLWLDGDCSLLGERGMNLSGGQKQRIQLARAVYSDADVYFLDDPFSAVDACTGTHLFKRCLLQLLSGKTVVYATHHLEFIEAADLVLVMKNGQIVQSGKYGELMSDSNGELARHIAAHRRFLNGVKPFKEDKPHHKRPRKTHQIEVLDENSSLSLGNGSQSVRTQEEEIQTGRVKWSVYSTFITSAYKGALVPIILLCQVLFQILQMGSNYWISWATEEEGKVSREQLLGIFILMSGGSSIFILGRAVLMATIAIETAQRMFLGMVTSIFAAPISFFDAKPSSQILNRSSTDQSTLDTDIPYRLGGLAFALIQLLSIIILMSKVAWQVFPLFLVVLAISIWYQGYYISTARELARMVGIRKAPILHHFSETVVGATIIRCFNQEDRFLKKILNLVDDYSRVVFHNSTSMEWLCLRINFLFDVVFFLALIILVTLPRTAIDPSLAGLAATYGLNMNVLQAWVIWNLCNVENKMISVERILQFTNIASEAPPIIEDCRPMPEWPKEGKIELENLQVQYRPDLPLVLRGITCTFPEKKKIGVVGRTGSGKSTLIQTLFRLVEPSAGRILIDGVDICKIGLHDLRSKLGIIPQDPTLFQGTMRTNLDPLQQHSDQEIWEVLHKCRFSEIIRTDQAILEARVAEDGENWSVGQRQLVCLARVLLKKRRILVLDEATASIDTATENIIQETIKEETNGCTVITVAHRIPTIIDNDLVLVLDEGKVIEFDSPSQLLKNNSSMFSKLVAEFLRRSSSSHAQSMGNFVDVNANRI</sequence>
<dbReference type="EC" id="7.6.2.2" evidence="3"/>
<feature type="transmembrane region" description="Helical" evidence="13">
    <location>
        <begin position="387"/>
        <end position="405"/>
    </location>
</feature>
<feature type="transmembrane region" description="Helical" evidence="13">
    <location>
        <begin position="269"/>
        <end position="290"/>
    </location>
</feature>
<dbReference type="Gramene" id="KGN51699">
    <property type="protein sequence ID" value="KGN51699"/>
    <property type="gene ID" value="Csa_5G590160"/>
</dbReference>
<dbReference type="Gene3D" id="1.20.1560.10">
    <property type="entry name" value="ABC transporter type 1, transmembrane domain"/>
    <property type="match status" value="2"/>
</dbReference>
<dbReference type="InterPro" id="IPR044726">
    <property type="entry name" value="ABCC_6TM_D2"/>
</dbReference>
<feature type="transmembrane region" description="Helical" evidence="13">
    <location>
        <begin position="995"/>
        <end position="1016"/>
    </location>
</feature>
<comment type="catalytic activity">
    <reaction evidence="12">
        <text>ATP + H2O + xenobioticSide 1 = ADP + phosphate + xenobioticSide 2.</text>
        <dbReference type="EC" id="7.6.2.2"/>
    </reaction>
</comment>
<feature type="transmembrane region" description="Helical" evidence="13">
    <location>
        <begin position="1023"/>
        <end position="1042"/>
    </location>
</feature>
<name>A0A0A0KS22_CUCSA</name>
<comment type="similarity">
    <text evidence="2">Belongs to the ABC transporter superfamily. ABCC family. Conjugate transporter (TC 3.A.1.208) subfamily.</text>
</comment>
<feature type="domain" description="ABC transporter" evidence="14">
    <location>
        <begin position="585"/>
        <end position="811"/>
    </location>
</feature>
<dbReference type="SUPFAM" id="SSF52540">
    <property type="entry name" value="P-loop containing nucleoside triphosphate hydrolases"/>
    <property type="match status" value="2"/>
</dbReference>
<dbReference type="Pfam" id="PF00664">
    <property type="entry name" value="ABC_membrane"/>
    <property type="match status" value="2"/>
</dbReference>
<dbReference type="InterPro" id="IPR036640">
    <property type="entry name" value="ABC1_TM_sf"/>
</dbReference>
<keyword evidence="9" id="KW-1278">Translocase</keyword>
<evidence type="ECO:0000256" key="6">
    <source>
        <dbReference type="ARBA" id="ARBA00022737"/>
    </source>
</evidence>
<evidence type="ECO:0000256" key="10">
    <source>
        <dbReference type="ARBA" id="ARBA00022989"/>
    </source>
</evidence>
<evidence type="ECO:0000256" key="13">
    <source>
        <dbReference type="SAM" id="Phobius"/>
    </source>
</evidence>
<dbReference type="InterPro" id="IPR044746">
    <property type="entry name" value="ABCC_6TM_D1"/>
</dbReference>
<evidence type="ECO:0000259" key="14">
    <source>
        <dbReference type="PROSITE" id="PS50893"/>
    </source>
</evidence>
<feature type="domain" description="ABC transporter" evidence="14">
    <location>
        <begin position="1202"/>
        <end position="1436"/>
    </location>
</feature>
<dbReference type="InterPro" id="IPR011527">
    <property type="entry name" value="ABC1_TM_dom"/>
</dbReference>
<dbReference type="CDD" id="cd03244">
    <property type="entry name" value="ABCC_MRP_domain2"/>
    <property type="match status" value="1"/>
</dbReference>
<feature type="transmembrane region" description="Helical" evidence="13">
    <location>
        <begin position="46"/>
        <end position="68"/>
    </location>
</feature>
<dbReference type="GO" id="GO:0055085">
    <property type="term" value="P:transmembrane transport"/>
    <property type="evidence" value="ECO:0000318"/>
    <property type="project" value="GO_Central"/>
</dbReference>
<dbReference type="OrthoDB" id="6500128at2759"/>
<organism evidence="16 17">
    <name type="scientific">Cucumis sativus</name>
    <name type="common">Cucumber</name>
    <dbReference type="NCBI Taxonomy" id="3659"/>
    <lineage>
        <taxon>Eukaryota</taxon>
        <taxon>Viridiplantae</taxon>
        <taxon>Streptophyta</taxon>
        <taxon>Embryophyta</taxon>
        <taxon>Tracheophyta</taxon>
        <taxon>Spermatophyta</taxon>
        <taxon>Magnoliopsida</taxon>
        <taxon>eudicotyledons</taxon>
        <taxon>Gunneridae</taxon>
        <taxon>Pentapetalae</taxon>
        <taxon>rosids</taxon>
        <taxon>fabids</taxon>
        <taxon>Cucurbitales</taxon>
        <taxon>Cucurbitaceae</taxon>
        <taxon>Benincaseae</taxon>
        <taxon>Cucumis</taxon>
    </lineage>
</organism>
<dbReference type="SUPFAM" id="SSF90123">
    <property type="entry name" value="ABC transporter transmembrane region"/>
    <property type="match status" value="2"/>
</dbReference>
<dbReference type="GO" id="GO:0008559">
    <property type="term" value="F:ABC-type xenobiotic transporter activity"/>
    <property type="evidence" value="ECO:0007669"/>
    <property type="project" value="UniProtKB-EC"/>
</dbReference>
<feature type="transmembrane region" description="Helical" evidence="13">
    <location>
        <begin position="411"/>
        <end position="430"/>
    </location>
</feature>
<evidence type="ECO:0000313" key="16">
    <source>
        <dbReference type="EMBL" id="KGN51699.1"/>
    </source>
</evidence>
<reference evidence="16 17" key="2">
    <citation type="journal article" date="2009" name="PLoS ONE">
        <title>An integrated genetic and cytogenetic map of the cucumber genome.</title>
        <authorList>
            <person name="Ren Y."/>
            <person name="Zhang Z."/>
            <person name="Liu J."/>
            <person name="Staub J.E."/>
            <person name="Han Y."/>
            <person name="Cheng Z."/>
            <person name="Li X."/>
            <person name="Lu J."/>
            <person name="Miao H."/>
            <person name="Kang H."/>
            <person name="Xie B."/>
            <person name="Gu X."/>
            <person name="Wang X."/>
            <person name="Du Y."/>
            <person name="Jin W."/>
            <person name="Huang S."/>
        </authorList>
    </citation>
    <scope>NUCLEOTIDE SEQUENCE [LARGE SCALE GENOMIC DNA]</scope>
    <source>
        <strain evidence="17">cv. 9930</strain>
    </source>
</reference>
<evidence type="ECO:0000256" key="11">
    <source>
        <dbReference type="ARBA" id="ARBA00023136"/>
    </source>
</evidence>
<dbReference type="GO" id="GO:0016887">
    <property type="term" value="F:ATP hydrolysis activity"/>
    <property type="evidence" value="ECO:0007669"/>
    <property type="project" value="InterPro"/>
</dbReference>
<dbReference type="EMBL" id="CM002926">
    <property type="protein sequence ID" value="KGN51699.1"/>
    <property type="molecule type" value="Genomic_DNA"/>
</dbReference>
<keyword evidence="10 13" id="KW-1133">Transmembrane helix</keyword>
<evidence type="ECO:0000259" key="15">
    <source>
        <dbReference type="PROSITE" id="PS50929"/>
    </source>
</evidence>
<feature type="transmembrane region" description="Helical" evidence="13">
    <location>
        <begin position="80"/>
        <end position="97"/>
    </location>
</feature>
<dbReference type="SMART" id="SM00382">
    <property type="entry name" value="AAA"/>
    <property type="match status" value="2"/>
</dbReference>
<dbReference type="PROSITE" id="PS00211">
    <property type="entry name" value="ABC_TRANSPORTER_1"/>
    <property type="match status" value="1"/>
</dbReference>
<feature type="transmembrane region" description="Helical" evidence="13">
    <location>
        <begin position="1111"/>
        <end position="1129"/>
    </location>
</feature>
<reference evidence="16 17" key="4">
    <citation type="journal article" date="2011" name="BMC Genomics">
        <title>RNA-Seq improves annotation of protein-coding genes in the cucumber genome.</title>
        <authorList>
            <person name="Li Z."/>
            <person name="Zhang Z."/>
            <person name="Yan P."/>
            <person name="Huang S."/>
            <person name="Fei Z."/>
            <person name="Lin K."/>
        </authorList>
    </citation>
    <scope>NUCLEOTIDE SEQUENCE [LARGE SCALE GENOMIC DNA]</scope>
    <source>
        <strain evidence="17">cv. 9930</strain>
    </source>
</reference>
<keyword evidence="17" id="KW-1185">Reference proteome</keyword>
<evidence type="ECO:0000256" key="2">
    <source>
        <dbReference type="ARBA" id="ARBA00009726"/>
    </source>
</evidence>
<feature type="transmembrane region" description="Helical" evidence="13">
    <location>
        <begin position="152"/>
        <end position="170"/>
    </location>
</feature>
<dbReference type="InterPro" id="IPR003593">
    <property type="entry name" value="AAA+_ATPase"/>
</dbReference>
<gene>
    <name evidence="16" type="ORF">Csa_5G590160</name>
</gene>
<dbReference type="FunFam" id="3.40.50.300:FF:000973">
    <property type="entry name" value="Multidrug resistance-associated protein 4"/>
    <property type="match status" value="1"/>
</dbReference>
<dbReference type="PROSITE" id="PS50929">
    <property type="entry name" value="ABC_TM1F"/>
    <property type="match status" value="2"/>
</dbReference>
<reference evidence="16 17" key="1">
    <citation type="journal article" date="2009" name="Nat. Genet.">
        <title>The genome of the cucumber, Cucumis sativus L.</title>
        <authorList>
            <person name="Huang S."/>
            <person name="Li R."/>
            <person name="Zhang Z."/>
            <person name="Li L."/>
            <person name="Gu X."/>
            <person name="Fan W."/>
            <person name="Lucas W.J."/>
            <person name="Wang X."/>
            <person name="Xie B."/>
            <person name="Ni P."/>
            <person name="Ren Y."/>
            <person name="Zhu H."/>
            <person name="Li J."/>
            <person name="Lin K."/>
            <person name="Jin W."/>
            <person name="Fei Z."/>
            <person name="Li G."/>
            <person name="Staub J."/>
            <person name="Kilian A."/>
            <person name="van der Vossen E.A."/>
            <person name="Wu Y."/>
            <person name="Guo J."/>
            <person name="He J."/>
            <person name="Jia Z."/>
            <person name="Ren Y."/>
            <person name="Tian G."/>
            <person name="Lu Y."/>
            <person name="Ruan J."/>
            <person name="Qian W."/>
            <person name="Wang M."/>
            <person name="Huang Q."/>
            <person name="Li B."/>
            <person name="Xuan Z."/>
            <person name="Cao J."/>
            <person name="Asan"/>
            <person name="Wu Z."/>
            <person name="Zhang J."/>
            <person name="Cai Q."/>
            <person name="Bai Y."/>
            <person name="Zhao B."/>
            <person name="Han Y."/>
            <person name="Li Y."/>
            <person name="Li X."/>
            <person name="Wang S."/>
            <person name="Shi Q."/>
            <person name="Liu S."/>
            <person name="Cho W.K."/>
            <person name="Kim J.Y."/>
            <person name="Xu Y."/>
            <person name="Heller-Uszynska K."/>
            <person name="Miao H."/>
            <person name="Cheng Z."/>
            <person name="Zhang S."/>
            <person name="Wu J."/>
            <person name="Yang Y."/>
            <person name="Kang H."/>
            <person name="Li M."/>
            <person name="Liang H."/>
            <person name="Ren X."/>
            <person name="Shi Z."/>
            <person name="Wen M."/>
            <person name="Jian M."/>
            <person name="Yang H."/>
            <person name="Zhang G."/>
            <person name="Yang Z."/>
            <person name="Chen R."/>
            <person name="Liu S."/>
            <person name="Li J."/>
            <person name="Ma L."/>
            <person name="Liu H."/>
            <person name="Zhou Y."/>
            <person name="Zhao J."/>
            <person name="Fang X."/>
            <person name="Li G."/>
            <person name="Fang L."/>
            <person name="Li Y."/>
            <person name="Liu D."/>
            <person name="Zheng H."/>
            <person name="Zhang Y."/>
            <person name="Qin N."/>
            <person name="Li Z."/>
            <person name="Yang G."/>
            <person name="Yang S."/>
            <person name="Bolund L."/>
            <person name="Kristiansen K."/>
            <person name="Zheng H."/>
            <person name="Li S."/>
            <person name="Zhang X."/>
            <person name="Yang H."/>
            <person name="Wang J."/>
            <person name="Sun R."/>
            <person name="Zhang B."/>
            <person name="Jiang S."/>
            <person name="Wang J."/>
            <person name="Du Y."/>
            <person name="Li S."/>
        </authorList>
    </citation>
    <scope>NUCLEOTIDE SEQUENCE [LARGE SCALE GENOMIC DNA]</scope>
    <source>
        <strain evidence="17">cv. 9930</strain>
    </source>
</reference>
<dbReference type="Gene3D" id="3.40.50.300">
    <property type="entry name" value="P-loop containing nucleotide triphosphate hydrolases"/>
    <property type="match status" value="2"/>
</dbReference>
<dbReference type="FunFam" id="3.40.50.300:FF:000169">
    <property type="entry name" value="ABC transporter C family member 3"/>
    <property type="match status" value="1"/>
</dbReference>
<dbReference type="Pfam" id="PF00005">
    <property type="entry name" value="ABC_tran"/>
    <property type="match status" value="2"/>
</dbReference>
<feature type="domain" description="ABC transmembrane type-1" evidence="15">
    <location>
        <begin position="889"/>
        <end position="1165"/>
    </location>
</feature>
<proteinExistence type="inferred from homology"/>
<dbReference type="PANTHER" id="PTHR24223">
    <property type="entry name" value="ATP-BINDING CASSETTE SUB-FAMILY C"/>
    <property type="match status" value="1"/>
</dbReference>
<dbReference type="OMA" id="CMVPDGL"/>
<dbReference type="GO" id="GO:0140359">
    <property type="term" value="F:ABC-type transporter activity"/>
    <property type="evidence" value="ECO:0000318"/>
    <property type="project" value="GO_Central"/>
</dbReference>
<feature type="transmembrane region" description="Helical" evidence="13">
    <location>
        <begin position="885"/>
        <end position="903"/>
    </location>
</feature>
<dbReference type="CDD" id="cd18579">
    <property type="entry name" value="ABC_6TM_ABCC_D1"/>
    <property type="match status" value="1"/>
</dbReference>
<dbReference type="GO" id="GO:0005524">
    <property type="term" value="F:ATP binding"/>
    <property type="evidence" value="ECO:0007669"/>
    <property type="project" value="UniProtKB-KW"/>
</dbReference>
<dbReference type="FunFam" id="1.20.1560.10:FF:000002">
    <property type="entry name" value="ABC transporter C family member 5"/>
    <property type="match status" value="1"/>
</dbReference>
<keyword evidence="5 13" id="KW-0812">Transmembrane</keyword>
<dbReference type="InterPro" id="IPR017871">
    <property type="entry name" value="ABC_transporter-like_CS"/>
</dbReference>
<dbReference type="PANTHER" id="PTHR24223:SF222">
    <property type="entry name" value="OS01G0902100 PROTEIN"/>
    <property type="match status" value="1"/>
</dbReference>
<reference evidence="16 17" key="3">
    <citation type="journal article" date="2010" name="BMC Genomics">
        <title>Transcriptome sequencing and comparative analysis of cucumber flowers with different sex types.</title>
        <authorList>
            <person name="Guo S."/>
            <person name="Zheng Y."/>
            <person name="Joung J.G."/>
            <person name="Liu S."/>
            <person name="Zhang Z."/>
            <person name="Crasta O.R."/>
            <person name="Sobral B.W."/>
            <person name="Xu Y."/>
            <person name="Huang S."/>
            <person name="Fei Z."/>
        </authorList>
    </citation>
    <scope>NUCLEOTIDE SEQUENCE [LARGE SCALE GENOMIC DNA]</scope>
    <source>
        <strain evidence="17">cv. 9930</strain>
    </source>
</reference>
<dbReference type="PROSITE" id="PS50893">
    <property type="entry name" value="ABC_TRANSPORTER_2"/>
    <property type="match status" value="2"/>
</dbReference>
<evidence type="ECO:0000256" key="7">
    <source>
        <dbReference type="ARBA" id="ARBA00022741"/>
    </source>
</evidence>
<feature type="domain" description="ABC transmembrane type-1" evidence="15">
    <location>
        <begin position="270"/>
        <end position="550"/>
    </location>
</feature>
<feature type="transmembrane region" description="Helical" evidence="13">
    <location>
        <begin position="310"/>
        <end position="326"/>
    </location>
</feature>
<feature type="transmembrane region" description="Helical" evidence="13">
    <location>
        <begin position="6"/>
        <end position="25"/>
    </location>
</feature>
<dbReference type="InterPro" id="IPR003439">
    <property type="entry name" value="ABC_transporter-like_ATP-bd"/>
</dbReference>
<dbReference type="Proteomes" id="UP000029981">
    <property type="component" value="Chromosome 5"/>
</dbReference>
<feature type="transmembrane region" description="Helical" evidence="13">
    <location>
        <begin position="923"/>
        <end position="944"/>
    </location>
</feature>
<evidence type="ECO:0000256" key="3">
    <source>
        <dbReference type="ARBA" id="ARBA00012191"/>
    </source>
</evidence>
<keyword evidence="6" id="KW-0677">Repeat</keyword>
<evidence type="ECO:0000256" key="8">
    <source>
        <dbReference type="ARBA" id="ARBA00022840"/>
    </source>
</evidence>
<keyword evidence="4" id="KW-0813">Transport</keyword>
<accession>A0A0A0KS22</accession>
<dbReference type="eggNOG" id="KOG0054">
    <property type="taxonomic scope" value="Eukaryota"/>
</dbReference>
<dbReference type="InterPro" id="IPR050173">
    <property type="entry name" value="ABC_transporter_C-like"/>
</dbReference>
<evidence type="ECO:0000256" key="9">
    <source>
        <dbReference type="ARBA" id="ARBA00022967"/>
    </source>
</evidence>
<evidence type="ECO:0000256" key="1">
    <source>
        <dbReference type="ARBA" id="ARBA00004141"/>
    </source>
</evidence>
<keyword evidence="8" id="KW-0067">ATP-binding</keyword>
<protein>
    <recommendedName>
        <fullName evidence="3">ABC-type xenobiotic transporter</fullName>
        <ecNumber evidence="3">7.6.2.2</ecNumber>
    </recommendedName>
</protein>
<evidence type="ECO:0000313" key="17">
    <source>
        <dbReference type="Proteomes" id="UP000029981"/>
    </source>
</evidence>
<dbReference type="CDD" id="cd03250">
    <property type="entry name" value="ABCC_MRP_domain1"/>
    <property type="match status" value="1"/>
</dbReference>
<evidence type="ECO:0000256" key="12">
    <source>
        <dbReference type="ARBA" id="ARBA00034018"/>
    </source>
</evidence>
<evidence type="ECO:0000256" key="4">
    <source>
        <dbReference type="ARBA" id="ARBA00022448"/>
    </source>
</evidence>
<feature type="transmembrane region" description="Helical" evidence="13">
    <location>
        <begin position="486"/>
        <end position="511"/>
    </location>
</feature>
<keyword evidence="11 13" id="KW-0472">Membrane</keyword>
<dbReference type="KEGG" id="csv:101219301"/>
<dbReference type="FunFam" id="1.20.1560.10:FF:000003">
    <property type="entry name" value="ABC transporter C family member 10"/>
    <property type="match status" value="1"/>
</dbReference>
<dbReference type="GO" id="GO:0016020">
    <property type="term" value="C:membrane"/>
    <property type="evidence" value="ECO:0007669"/>
    <property type="project" value="UniProtKB-SubCell"/>
</dbReference>
<dbReference type="InterPro" id="IPR027417">
    <property type="entry name" value="P-loop_NTPase"/>
</dbReference>